<dbReference type="Pfam" id="PF14014">
    <property type="entry name" value="DUF4230"/>
    <property type="match status" value="1"/>
</dbReference>
<accession>A0A3P1XWH5</accession>
<organism evidence="2 3">
    <name type="scientific">Tannerella forsythia</name>
    <name type="common">Bacteroides forsythus</name>
    <dbReference type="NCBI Taxonomy" id="28112"/>
    <lineage>
        <taxon>Bacteria</taxon>
        <taxon>Pseudomonadati</taxon>
        <taxon>Bacteroidota</taxon>
        <taxon>Bacteroidia</taxon>
        <taxon>Bacteroidales</taxon>
        <taxon>Tannerellaceae</taxon>
        <taxon>Tannerella</taxon>
    </lineage>
</organism>
<dbReference type="OrthoDB" id="1093479at2"/>
<protein>
    <submittedName>
        <fullName evidence="2">DUF4230 domain-containing protein</fullName>
    </submittedName>
</protein>
<dbReference type="AlphaFoldDB" id="A0A3P1XWH5"/>
<feature type="region of interest" description="Disordered" evidence="1">
    <location>
        <begin position="196"/>
        <end position="217"/>
    </location>
</feature>
<feature type="compositionally biased region" description="Pro residues" evidence="1">
    <location>
        <begin position="201"/>
        <end position="211"/>
    </location>
</feature>
<dbReference type="RefSeq" id="WP_124750990.1">
    <property type="nucleotide sequence ID" value="NZ_RQYS01000013.1"/>
</dbReference>
<sequence length="217" mass="25036">MIRRLPKKMLLAVAFSLLLVLGGWWGYRSLHRERSAVRTSPARVGEIRQMVRLSTLEIMTDEIFKDTVQIKAVVSRVRARVYIGFDMENLPMVERGDTLFVQLPPEIIEVREATENGYQVLDVWNVQMPDEPAPTPLSTAEENILKRRLRQRITEQAYERGYVRRARENALRSLSALFAGFRERVVIIDRYPDGWREGHQPPAPVPEPSPFRLPSGT</sequence>
<evidence type="ECO:0000256" key="1">
    <source>
        <dbReference type="SAM" id="MobiDB-lite"/>
    </source>
</evidence>
<reference evidence="2 3" key="1">
    <citation type="submission" date="2018-11" db="EMBL/GenBank/DDBJ databases">
        <title>Genomes From Bacteria Associated with the Canine Oral Cavity: a Test Case for Automated Genome-Based Taxonomic Assignment.</title>
        <authorList>
            <person name="Coil D.A."/>
            <person name="Jospin G."/>
            <person name="Darling A.E."/>
            <person name="Wallis C."/>
            <person name="Davis I.J."/>
            <person name="Harris S."/>
            <person name="Eisen J.A."/>
            <person name="Holcombe L.J."/>
            <person name="O'Flynn C."/>
        </authorList>
    </citation>
    <scope>NUCLEOTIDE SEQUENCE [LARGE SCALE GENOMIC DNA]</scope>
    <source>
        <strain evidence="2 3">OH2617_COT-023</strain>
    </source>
</reference>
<name>A0A3P1XWH5_TANFO</name>
<comment type="caution">
    <text evidence="2">The sequence shown here is derived from an EMBL/GenBank/DDBJ whole genome shotgun (WGS) entry which is preliminary data.</text>
</comment>
<gene>
    <name evidence="2" type="ORF">EII40_04040</name>
</gene>
<evidence type="ECO:0000313" key="2">
    <source>
        <dbReference type="EMBL" id="RRD62287.1"/>
    </source>
</evidence>
<evidence type="ECO:0000313" key="3">
    <source>
        <dbReference type="Proteomes" id="UP000278609"/>
    </source>
</evidence>
<dbReference type="Proteomes" id="UP000278609">
    <property type="component" value="Unassembled WGS sequence"/>
</dbReference>
<proteinExistence type="predicted"/>
<dbReference type="InterPro" id="IPR025324">
    <property type="entry name" value="DUF4230"/>
</dbReference>
<dbReference type="EMBL" id="RQYS01000013">
    <property type="protein sequence ID" value="RRD62287.1"/>
    <property type="molecule type" value="Genomic_DNA"/>
</dbReference>